<keyword evidence="2" id="KW-1185">Reference proteome</keyword>
<dbReference type="OrthoDB" id="206724at2759"/>
<name>A0A0T6B253_9SCAR</name>
<reference evidence="1 2" key="1">
    <citation type="submission" date="2015-09" db="EMBL/GenBank/DDBJ databases">
        <title>Draft genome of the scarab beetle Oryctes borbonicus.</title>
        <authorList>
            <person name="Meyer J.M."/>
            <person name="Markov G.V."/>
            <person name="Baskaran P."/>
            <person name="Herrmann M."/>
            <person name="Sommer R.J."/>
            <person name="Roedelsperger C."/>
        </authorList>
    </citation>
    <scope>NUCLEOTIDE SEQUENCE [LARGE SCALE GENOMIC DNA]</scope>
    <source>
        <strain evidence="1">OB123</strain>
        <tissue evidence="1">Whole animal</tissue>
    </source>
</reference>
<evidence type="ECO:0000313" key="2">
    <source>
        <dbReference type="Proteomes" id="UP000051574"/>
    </source>
</evidence>
<dbReference type="Proteomes" id="UP000051574">
    <property type="component" value="Unassembled WGS sequence"/>
</dbReference>
<dbReference type="AlphaFoldDB" id="A0A0T6B253"/>
<gene>
    <name evidence="1" type="ORF">AMK59_6188</name>
</gene>
<protein>
    <submittedName>
        <fullName evidence="1">Uncharacterized protein</fullName>
    </submittedName>
</protein>
<accession>A0A0T6B253</accession>
<dbReference type="EMBL" id="LJIG01016244">
    <property type="protein sequence ID" value="KRT81182.1"/>
    <property type="molecule type" value="Genomic_DNA"/>
</dbReference>
<feature type="non-terminal residue" evidence="1">
    <location>
        <position position="1"/>
    </location>
</feature>
<sequence length="107" mass="12203">LDFAVYQHRFLILNTPIRKINGGKIWAPEGSLYSCAKCVCIKECRFLDNIAVLMHSRDTESLNEFLSSVYKTKLAGPGKKFVVPFNKGENVSNFSFLIEYVGIYFNK</sequence>
<organism evidence="1 2">
    <name type="scientific">Oryctes borbonicus</name>
    <dbReference type="NCBI Taxonomy" id="1629725"/>
    <lineage>
        <taxon>Eukaryota</taxon>
        <taxon>Metazoa</taxon>
        <taxon>Ecdysozoa</taxon>
        <taxon>Arthropoda</taxon>
        <taxon>Hexapoda</taxon>
        <taxon>Insecta</taxon>
        <taxon>Pterygota</taxon>
        <taxon>Neoptera</taxon>
        <taxon>Endopterygota</taxon>
        <taxon>Coleoptera</taxon>
        <taxon>Polyphaga</taxon>
        <taxon>Scarabaeiformia</taxon>
        <taxon>Scarabaeidae</taxon>
        <taxon>Dynastinae</taxon>
        <taxon>Oryctes</taxon>
    </lineage>
</organism>
<proteinExistence type="predicted"/>
<evidence type="ECO:0000313" key="1">
    <source>
        <dbReference type="EMBL" id="KRT81182.1"/>
    </source>
</evidence>
<comment type="caution">
    <text evidence="1">The sequence shown here is derived from an EMBL/GenBank/DDBJ whole genome shotgun (WGS) entry which is preliminary data.</text>
</comment>